<evidence type="ECO:0000313" key="3">
    <source>
        <dbReference type="Proteomes" id="UP001209878"/>
    </source>
</evidence>
<organism evidence="2 3">
    <name type="scientific">Ridgeia piscesae</name>
    <name type="common">Tubeworm</name>
    <dbReference type="NCBI Taxonomy" id="27915"/>
    <lineage>
        <taxon>Eukaryota</taxon>
        <taxon>Metazoa</taxon>
        <taxon>Spiralia</taxon>
        <taxon>Lophotrochozoa</taxon>
        <taxon>Annelida</taxon>
        <taxon>Polychaeta</taxon>
        <taxon>Sedentaria</taxon>
        <taxon>Canalipalpata</taxon>
        <taxon>Sabellida</taxon>
        <taxon>Siboglinidae</taxon>
        <taxon>Ridgeia</taxon>
    </lineage>
</organism>
<gene>
    <name evidence="2" type="ORF">NP493_537g02037</name>
</gene>
<protein>
    <submittedName>
        <fullName evidence="2">Uncharacterized protein</fullName>
    </submittedName>
</protein>
<evidence type="ECO:0000256" key="1">
    <source>
        <dbReference type="SAM" id="MobiDB-lite"/>
    </source>
</evidence>
<dbReference type="AlphaFoldDB" id="A0AAD9KW24"/>
<keyword evidence="3" id="KW-1185">Reference proteome</keyword>
<evidence type="ECO:0000313" key="2">
    <source>
        <dbReference type="EMBL" id="KAK2178632.1"/>
    </source>
</evidence>
<sequence>MPRGSAVMVKTKRHSRDVSTADSFSSSRPWTPSLVQFVYSEAVERAFRHQYQCPDFGQPSAQLPSAIRRCRQLTPQIPRLPEIYADYVVTREHLERKRNHIARLKLELAETTVPKGYRFQRMSSSSRRFSNVLTRGRQRKQASPSLKLPPITPRLLDSADSRNS</sequence>
<feature type="region of interest" description="Disordered" evidence="1">
    <location>
        <begin position="122"/>
        <end position="164"/>
    </location>
</feature>
<comment type="caution">
    <text evidence="2">The sequence shown here is derived from an EMBL/GenBank/DDBJ whole genome shotgun (WGS) entry which is preliminary data.</text>
</comment>
<reference evidence="2" key="1">
    <citation type="journal article" date="2023" name="Mol. Biol. Evol.">
        <title>Third-Generation Sequencing Reveals the Adaptive Role of the Epigenome in Three Deep-Sea Polychaetes.</title>
        <authorList>
            <person name="Perez M."/>
            <person name="Aroh O."/>
            <person name="Sun Y."/>
            <person name="Lan Y."/>
            <person name="Juniper S.K."/>
            <person name="Young C.R."/>
            <person name="Angers B."/>
            <person name="Qian P.Y."/>
        </authorList>
    </citation>
    <scope>NUCLEOTIDE SEQUENCE</scope>
    <source>
        <strain evidence="2">R07B-5</strain>
    </source>
</reference>
<proteinExistence type="predicted"/>
<feature type="region of interest" description="Disordered" evidence="1">
    <location>
        <begin position="1"/>
        <end position="23"/>
    </location>
</feature>
<dbReference type="Proteomes" id="UP001209878">
    <property type="component" value="Unassembled WGS sequence"/>
</dbReference>
<accession>A0AAD9KW24</accession>
<name>A0AAD9KW24_RIDPI</name>
<dbReference type="EMBL" id="JAODUO010000536">
    <property type="protein sequence ID" value="KAK2178632.1"/>
    <property type="molecule type" value="Genomic_DNA"/>
</dbReference>